<proteinExistence type="predicted"/>
<evidence type="ECO:0000256" key="1">
    <source>
        <dbReference type="SAM" id="Phobius"/>
    </source>
</evidence>
<keyword evidence="1" id="KW-0812">Transmembrane</keyword>
<name>A0A7W4NQ85_9PROT</name>
<reference evidence="2 3" key="1">
    <citation type="submission" date="2020-04" db="EMBL/GenBank/DDBJ databases">
        <title>Description of novel Gluconacetobacter.</title>
        <authorList>
            <person name="Sombolestani A."/>
        </authorList>
    </citation>
    <scope>NUCLEOTIDE SEQUENCE [LARGE SCALE GENOMIC DNA]</scope>
    <source>
        <strain evidence="2 3">LMG 19747</strain>
    </source>
</reference>
<dbReference type="RefSeq" id="WP_182996555.1">
    <property type="nucleotide sequence ID" value="NZ_JABEQJ010000005.1"/>
</dbReference>
<dbReference type="Proteomes" id="UP000589085">
    <property type="component" value="Unassembled WGS sequence"/>
</dbReference>
<feature type="transmembrane region" description="Helical" evidence="1">
    <location>
        <begin position="77"/>
        <end position="94"/>
    </location>
</feature>
<accession>A0A7W4NQ85</accession>
<comment type="caution">
    <text evidence="2">The sequence shown here is derived from an EMBL/GenBank/DDBJ whole genome shotgun (WGS) entry which is preliminary data.</text>
</comment>
<keyword evidence="1" id="KW-0472">Membrane</keyword>
<protein>
    <submittedName>
        <fullName evidence="2">Uncharacterized protein</fullName>
    </submittedName>
</protein>
<dbReference type="EMBL" id="JABEQJ010000005">
    <property type="protein sequence ID" value="MBB2159703.1"/>
    <property type="molecule type" value="Genomic_DNA"/>
</dbReference>
<dbReference type="AlphaFoldDB" id="A0A7W4NQ85"/>
<sequence>MTARDTSDWDEIIDQRRIEVEAFQARRVGENAEGEQSMIVTPILGLEHGLSTLEIHRASLGRQNTKAPRSPCARRNHSWVIPLAVLSCLGWAVIRRDVFRVRRIAQKAEEGAA</sequence>
<keyword evidence="1" id="KW-1133">Transmembrane helix</keyword>
<organism evidence="2 3">
    <name type="scientific">Gluconacetobacter sacchari</name>
    <dbReference type="NCBI Taxonomy" id="92759"/>
    <lineage>
        <taxon>Bacteria</taxon>
        <taxon>Pseudomonadati</taxon>
        <taxon>Pseudomonadota</taxon>
        <taxon>Alphaproteobacteria</taxon>
        <taxon>Acetobacterales</taxon>
        <taxon>Acetobacteraceae</taxon>
        <taxon>Gluconacetobacter</taxon>
    </lineage>
</organism>
<gene>
    <name evidence="2" type="ORF">HLH48_05865</name>
</gene>
<evidence type="ECO:0000313" key="3">
    <source>
        <dbReference type="Proteomes" id="UP000589085"/>
    </source>
</evidence>
<evidence type="ECO:0000313" key="2">
    <source>
        <dbReference type="EMBL" id="MBB2159703.1"/>
    </source>
</evidence>